<evidence type="ECO:0000256" key="1">
    <source>
        <dbReference type="SAM" id="MobiDB-lite"/>
    </source>
</evidence>
<proteinExistence type="predicted"/>
<comment type="caution">
    <text evidence="2">The sequence shown here is derived from an EMBL/GenBank/DDBJ whole genome shotgun (WGS) entry which is preliminary data.</text>
</comment>
<dbReference type="AlphaFoldDB" id="A0AAV7SB07"/>
<reference evidence="2" key="1">
    <citation type="journal article" date="2022" name="bioRxiv">
        <title>Sequencing and chromosome-scale assembly of the giantPleurodeles waltlgenome.</title>
        <authorList>
            <person name="Brown T."/>
            <person name="Elewa A."/>
            <person name="Iarovenko S."/>
            <person name="Subramanian E."/>
            <person name="Araus A.J."/>
            <person name="Petzold A."/>
            <person name="Susuki M."/>
            <person name="Suzuki K.-i.T."/>
            <person name="Hayashi T."/>
            <person name="Toyoda A."/>
            <person name="Oliveira C."/>
            <person name="Osipova E."/>
            <person name="Leigh N.D."/>
            <person name="Simon A."/>
            <person name="Yun M.H."/>
        </authorList>
    </citation>
    <scope>NUCLEOTIDE SEQUENCE</scope>
    <source>
        <strain evidence="2">20211129_DDA</strain>
        <tissue evidence="2">Liver</tissue>
    </source>
</reference>
<keyword evidence="3" id="KW-1185">Reference proteome</keyword>
<evidence type="ECO:0000313" key="3">
    <source>
        <dbReference type="Proteomes" id="UP001066276"/>
    </source>
</evidence>
<feature type="region of interest" description="Disordered" evidence="1">
    <location>
        <begin position="1"/>
        <end position="21"/>
    </location>
</feature>
<sequence>MAPIRQRRSCGPARAHWSGVGRQTNRCEVSGDVADTPLSAGEPSRAELLAAIKGSRVALERKIETVAVEINLLRADLQKVSDKV</sequence>
<evidence type="ECO:0000313" key="2">
    <source>
        <dbReference type="EMBL" id="KAJ1160408.1"/>
    </source>
</evidence>
<dbReference type="Proteomes" id="UP001066276">
    <property type="component" value="Chromosome 4_2"/>
</dbReference>
<name>A0AAV7SB07_PLEWA</name>
<protein>
    <submittedName>
        <fullName evidence="2">Uncharacterized protein</fullName>
    </submittedName>
</protein>
<organism evidence="2 3">
    <name type="scientific">Pleurodeles waltl</name>
    <name type="common">Iberian ribbed newt</name>
    <dbReference type="NCBI Taxonomy" id="8319"/>
    <lineage>
        <taxon>Eukaryota</taxon>
        <taxon>Metazoa</taxon>
        <taxon>Chordata</taxon>
        <taxon>Craniata</taxon>
        <taxon>Vertebrata</taxon>
        <taxon>Euteleostomi</taxon>
        <taxon>Amphibia</taxon>
        <taxon>Batrachia</taxon>
        <taxon>Caudata</taxon>
        <taxon>Salamandroidea</taxon>
        <taxon>Salamandridae</taxon>
        <taxon>Pleurodelinae</taxon>
        <taxon>Pleurodeles</taxon>
    </lineage>
</organism>
<gene>
    <name evidence="2" type="ORF">NDU88_000910</name>
</gene>
<accession>A0AAV7SB07</accession>
<dbReference type="EMBL" id="JANPWB010000008">
    <property type="protein sequence ID" value="KAJ1160408.1"/>
    <property type="molecule type" value="Genomic_DNA"/>
</dbReference>